<dbReference type="EMBL" id="CP040331">
    <property type="protein sequence ID" value="QCS44789.1"/>
    <property type="molecule type" value="Genomic_DNA"/>
</dbReference>
<feature type="transmembrane region" description="Helical" evidence="1">
    <location>
        <begin position="68"/>
        <end position="86"/>
    </location>
</feature>
<evidence type="ECO:0000313" key="3">
    <source>
        <dbReference type="EMBL" id="QCS44789.1"/>
    </source>
</evidence>
<keyword evidence="1" id="KW-1133">Transmembrane helix</keyword>
<dbReference type="InterPro" id="IPR039447">
    <property type="entry name" value="UreH-like_TM_dom"/>
</dbReference>
<feature type="transmembrane region" description="Helical" evidence="1">
    <location>
        <begin position="98"/>
        <end position="117"/>
    </location>
</feature>
<proteinExistence type="predicted"/>
<keyword evidence="1" id="KW-0472">Membrane</keyword>
<evidence type="ECO:0000256" key="1">
    <source>
        <dbReference type="SAM" id="Phobius"/>
    </source>
</evidence>
<evidence type="ECO:0000259" key="2">
    <source>
        <dbReference type="Pfam" id="PF13386"/>
    </source>
</evidence>
<dbReference type="KEGG" id="nvr:FEJ81_20585"/>
<accession>A0A4P8WMH5</accession>
<dbReference type="Pfam" id="PF13386">
    <property type="entry name" value="DsbD_2"/>
    <property type="match status" value="1"/>
</dbReference>
<feature type="transmembrane region" description="Helical" evidence="1">
    <location>
        <begin position="154"/>
        <end position="178"/>
    </location>
</feature>
<reference evidence="4" key="1">
    <citation type="submission" date="2019-05" db="EMBL/GenBank/DDBJ databases">
        <title>Genome sequence and methylation pattern of the halophilic Archaeon Natrinema versiforme BOL5-4.</title>
        <authorList>
            <person name="DasSarma P."/>
            <person name="Anton B.P."/>
            <person name="DasSarma S.L."/>
            <person name="Martinez F.L."/>
            <person name="Guzman D."/>
            <person name="Roberts R.J."/>
            <person name="DasSarma S."/>
        </authorList>
    </citation>
    <scope>NUCLEOTIDE SEQUENCE [LARGE SCALE GENOMIC DNA]</scope>
    <source>
        <strain evidence="4">BOL5-4</strain>
        <plasmid evidence="4">pnve500</plasmid>
    </source>
</reference>
<keyword evidence="3" id="KW-0614">Plasmid</keyword>
<feature type="domain" description="Urease accessory protein UreH-like transmembrane" evidence="2">
    <location>
        <begin position="14"/>
        <end position="231"/>
    </location>
</feature>
<organism evidence="3 4">
    <name type="scientific">Natrinema versiforme</name>
    <dbReference type="NCBI Taxonomy" id="88724"/>
    <lineage>
        <taxon>Archaea</taxon>
        <taxon>Methanobacteriati</taxon>
        <taxon>Methanobacteriota</taxon>
        <taxon>Stenosarchaea group</taxon>
        <taxon>Halobacteria</taxon>
        <taxon>Halobacteriales</taxon>
        <taxon>Natrialbaceae</taxon>
        <taxon>Natrinema</taxon>
    </lineage>
</organism>
<protein>
    <submittedName>
        <fullName evidence="3">Sulfite exporter TauE/SafE family protein</fullName>
    </submittedName>
</protein>
<dbReference type="PANTHER" id="PTHR42208:SF1">
    <property type="entry name" value="HEAVY METAL TRANSPORTER"/>
    <property type="match status" value="1"/>
</dbReference>
<dbReference type="AlphaFoldDB" id="A0A4P8WMH5"/>
<feature type="transmembrane region" description="Helical" evidence="1">
    <location>
        <begin position="12"/>
        <end position="33"/>
    </location>
</feature>
<dbReference type="RefSeq" id="WP_138247180.1">
    <property type="nucleotide sequence ID" value="NZ_CP040331.1"/>
</dbReference>
<gene>
    <name evidence="3" type="ORF">FEJ81_20585</name>
</gene>
<geneLocation type="plasmid" evidence="4">
    <name>pnve500</name>
</geneLocation>
<feature type="transmembrane region" description="Helical" evidence="1">
    <location>
        <begin position="222"/>
        <end position="245"/>
    </location>
</feature>
<dbReference type="Proteomes" id="UP000302218">
    <property type="component" value="Plasmid pNVE500"/>
</dbReference>
<name>A0A4P8WMH5_9EURY</name>
<sequence length="264" mass="27344">MEPAMLARVDLALFFGIGVLGGAHCIGMCGPVVSMYDDARTRDPSSGRLSTRAIYQHSLFNLGRTTGYAALGGLFGALGSVLYLTMETLLAVTNAIRGSVGVVLGVLIICHGIGSVVGRHGSVLHKLPIPGLSIDRLVNDASNRLGRIADGPGIVGLGLVHGLVPCPMLYAAFVYVFAVGSPTVGIAALAAFGLGTVPAVFLYGTALGSLDPIRRAQLHRVLGVAFVVLGYVLFAHGVMALGVHLPHPQLPHYLPTELQGGGHQ</sequence>
<feature type="transmembrane region" description="Helical" evidence="1">
    <location>
        <begin position="184"/>
        <end position="210"/>
    </location>
</feature>
<dbReference type="PANTHER" id="PTHR42208">
    <property type="entry name" value="HEAVY METAL TRANSPORTER-RELATED"/>
    <property type="match status" value="1"/>
</dbReference>
<keyword evidence="1" id="KW-0812">Transmembrane</keyword>
<evidence type="ECO:0000313" key="4">
    <source>
        <dbReference type="Proteomes" id="UP000302218"/>
    </source>
</evidence>
<dbReference type="GeneID" id="40267725"/>